<dbReference type="Pfam" id="PF00213">
    <property type="entry name" value="OSCP"/>
    <property type="match status" value="1"/>
</dbReference>
<evidence type="ECO:0000256" key="2">
    <source>
        <dbReference type="ARBA" id="ARBA00022448"/>
    </source>
</evidence>
<dbReference type="InterPro" id="IPR000711">
    <property type="entry name" value="ATPase_OSCP/dsu"/>
</dbReference>
<dbReference type="PRINTS" id="PR00125">
    <property type="entry name" value="ATPASEDELTA"/>
</dbReference>
<dbReference type="PANTHER" id="PTHR11910">
    <property type="entry name" value="ATP SYNTHASE DELTA CHAIN"/>
    <property type="match status" value="1"/>
</dbReference>
<proteinExistence type="inferred from homology"/>
<dbReference type="NCBIfam" id="TIGR01145">
    <property type="entry name" value="ATP_synt_delta"/>
    <property type="match status" value="1"/>
</dbReference>
<dbReference type="Proteomes" id="UP000012042">
    <property type="component" value="Chromosome"/>
</dbReference>
<evidence type="ECO:0000256" key="3">
    <source>
        <dbReference type="ARBA" id="ARBA00022781"/>
    </source>
</evidence>
<dbReference type="SUPFAM" id="SSF47928">
    <property type="entry name" value="N-terminal domain of the delta subunit of the F1F0-ATP synthase"/>
    <property type="match status" value="1"/>
</dbReference>
<keyword evidence="7" id="KW-1003">Cell membrane</keyword>
<evidence type="ECO:0000256" key="5">
    <source>
        <dbReference type="ARBA" id="ARBA00023136"/>
    </source>
</evidence>
<evidence type="ECO:0000256" key="1">
    <source>
        <dbReference type="ARBA" id="ARBA00004370"/>
    </source>
</evidence>
<protein>
    <recommendedName>
        <fullName evidence="7">ATP synthase subunit delta</fullName>
    </recommendedName>
    <alternativeName>
        <fullName evidence="7">ATP synthase F(1) sector subunit delta</fullName>
    </alternativeName>
    <alternativeName>
        <fullName evidence="7">F-type ATPase subunit delta</fullName>
        <shortName evidence="7">F-ATPase subunit delta</shortName>
    </alternativeName>
</protein>
<dbReference type="Gene3D" id="1.10.520.20">
    <property type="entry name" value="N-terminal domain of the delta subunit of the F1F0-ATP synthase"/>
    <property type="match status" value="1"/>
</dbReference>
<keyword evidence="5 7" id="KW-0472">Membrane</keyword>
<comment type="similarity">
    <text evidence="7">Belongs to the ATPase delta chain family.</text>
</comment>
<reference evidence="8 9" key="1">
    <citation type="journal article" date="2013" name="PLoS ONE">
        <title>Genomic Analysis by Deep Sequencing of the Probiotic Lactobacillus brevis KB290 Harboring Nine Plasmids Reveals Genomic Stability.</title>
        <authorList>
            <person name="Fukao M."/>
            <person name="Oshima K."/>
            <person name="Morita H."/>
            <person name="Toh H."/>
            <person name="Suda W."/>
            <person name="Kim S.W."/>
            <person name="Suzuki S."/>
            <person name="Yakabe T."/>
            <person name="Hattori M."/>
            <person name="Yajima N."/>
        </authorList>
    </citation>
    <scope>NUCLEOTIDE SEQUENCE [LARGE SCALE GENOMIC DNA]</scope>
    <source>
        <strain evidence="8 9">KB290</strain>
    </source>
</reference>
<organism evidence="8 9">
    <name type="scientific">Levilactobacillus brevis KB290</name>
    <dbReference type="NCBI Taxonomy" id="1001583"/>
    <lineage>
        <taxon>Bacteria</taxon>
        <taxon>Bacillati</taxon>
        <taxon>Bacillota</taxon>
        <taxon>Bacilli</taxon>
        <taxon>Lactobacillales</taxon>
        <taxon>Lactobacillaceae</taxon>
        <taxon>Levilactobacillus</taxon>
    </lineage>
</organism>
<keyword evidence="7" id="KW-0139">CF(1)</keyword>
<evidence type="ECO:0000256" key="6">
    <source>
        <dbReference type="ARBA" id="ARBA00023310"/>
    </source>
</evidence>
<comment type="function">
    <text evidence="7">This protein is part of the stalk that links CF(0) to CF(1). It either transmits conformational changes from CF(0) to CF(1) or is implicated in proton conduction.</text>
</comment>
<keyword evidence="3 7" id="KW-0375">Hydrogen ion transport</keyword>
<comment type="function">
    <text evidence="7">F(1)F(0) ATP synthase produces ATP from ADP in the presence of a proton or sodium gradient. F-type ATPases consist of two structural domains, F(1) containing the extramembraneous catalytic core and F(0) containing the membrane proton channel, linked together by a central stalk and a peripheral stalk. During catalysis, ATP synthesis in the catalytic domain of F(1) is coupled via a rotary mechanism of the central stalk subunits to proton translocation.</text>
</comment>
<comment type="subcellular location">
    <subcellularLocation>
        <location evidence="7">Cell membrane</location>
        <topology evidence="7">Peripheral membrane protein</topology>
    </subcellularLocation>
    <subcellularLocation>
        <location evidence="1">Membrane</location>
    </subcellularLocation>
</comment>
<dbReference type="AlphaFoldDB" id="M5ACC5"/>
<evidence type="ECO:0000313" key="8">
    <source>
        <dbReference type="EMBL" id="BAN06419.1"/>
    </source>
</evidence>
<dbReference type="GO" id="GO:0005886">
    <property type="term" value="C:plasma membrane"/>
    <property type="evidence" value="ECO:0007669"/>
    <property type="project" value="UniProtKB-SubCell"/>
</dbReference>
<keyword evidence="2 7" id="KW-0813">Transport</keyword>
<evidence type="ECO:0000256" key="4">
    <source>
        <dbReference type="ARBA" id="ARBA00023065"/>
    </source>
</evidence>
<dbReference type="GO" id="GO:0045259">
    <property type="term" value="C:proton-transporting ATP synthase complex"/>
    <property type="evidence" value="ECO:0007669"/>
    <property type="project" value="UniProtKB-KW"/>
</dbReference>
<dbReference type="EMBL" id="AP012167">
    <property type="protein sequence ID" value="BAN06419.1"/>
    <property type="molecule type" value="Genomic_DNA"/>
</dbReference>
<evidence type="ECO:0000256" key="7">
    <source>
        <dbReference type="HAMAP-Rule" id="MF_01416"/>
    </source>
</evidence>
<keyword evidence="4 7" id="KW-0406">Ion transport</keyword>
<dbReference type="PATRIC" id="fig|1001583.3.peg.775"/>
<gene>
    <name evidence="7" type="primary">atpH</name>
    <name evidence="8" type="ORF">LVISKB_0784</name>
</gene>
<dbReference type="GO" id="GO:0046933">
    <property type="term" value="F:proton-transporting ATP synthase activity, rotational mechanism"/>
    <property type="evidence" value="ECO:0007669"/>
    <property type="project" value="UniProtKB-UniRule"/>
</dbReference>
<keyword evidence="6 7" id="KW-0066">ATP synthesis</keyword>
<name>M5ACC5_LEVBR</name>
<dbReference type="KEGG" id="lbk:LVISKB_0784"/>
<accession>M5ACC5</accession>
<dbReference type="InterPro" id="IPR026015">
    <property type="entry name" value="ATP_synth_OSCP/delta_N_sf"/>
</dbReference>
<sequence length="191" mass="21507">MILISKGWGSNMSLNRATVAKRYSQALFDLLSEKDQLESGYTELQELRRIFQDNPQLSTMLSDASLQVADREALLQPLLKQASPYIKNLIQMVYDYGRMENMVDIIDQFQVLYDELHHTVYAEVTTAVELSAEQKSQIEAVYAKRVGAEKVVLSSKVDPDVIGGVIVKAADTILDGSLRTKINRLRQQLLA</sequence>
<evidence type="ECO:0000313" key="9">
    <source>
        <dbReference type="Proteomes" id="UP000012042"/>
    </source>
</evidence>
<dbReference type="HAMAP" id="MF_01416">
    <property type="entry name" value="ATP_synth_delta_bact"/>
    <property type="match status" value="1"/>
</dbReference>
<dbReference type="HOGENOM" id="CLU_085114_4_1_9"/>